<keyword evidence="8 15" id="KW-0413">Isomerase</keyword>
<dbReference type="AlphaFoldDB" id="A0A2Z4LTV8"/>
<dbReference type="InterPro" id="IPR003602">
    <property type="entry name" value="Topo_IA_DNA-bd_dom"/>
</dbReference>
<dbReference type="GO" id="GO:0006310">
    <property type="term" value="P:DNA recombination"/>
    <property type="evidence" value="ECO:0007669"/>
    <property type="project" value="TreeGrafter"/>
</dbReference>
<dbReference type="Proteomes" id="UP000248536">
    <property type="component" value="Chromosome"/>
</dbReference>
<dbReference type="Gene3D" id="1.10.460.10">
    <property type="entry name" value="Topoisomerase I, domain 2"/>
    <property type="match status" value="1"/>
</dbReference>
<keyword evidence="5" id="KW-0460">Magnesium</keyword>
<dbReference type="EC" id="5.6.2.1" evidence="3"/>
<dbReference type="GO" id="GO:0006281">
    <property type="term" value="P:DNA repair"/>
    <property type="evidence" value="ECO:0007669"/>
    <property type="project" value="TreeGrafter"/>
</dbReference>
<proteinExistence type="inferred from homology"/>
<dbReference type="PRINTS" id="PR00417">
    <property type="entry name" value="PRTPISMRASEI"/>
</dbReference>
<evidence type="ECO:0000259" key="13">
    <source>
        <dbReference type="PROSITE" id="PS50880"/>
    </source>
</evidence>
<dbReference type="KEGG" id="spon:HME9304_01803"/>
<dbReference type="InterPro" id="IPR023406">
    <property type="entry name" value="Topo_IA_AS"/>
</dbReference>
<name>A0A2Z4LTV8_9FLAO</name>
<dbReference type="InterPro" id="IPR000380">
    <property type="entry name" value="Topo_IA"/>
</dbReference>
<dbReference type="Gene3D" id="1.10.290.10">
    <property type="entry name" value="Topoisomerase I, domain 4"/>
    <property type="match status" value="1"/>
</dbReference>
<evidence type="ECO:0000256" key="10">
    <source>
        <dbReference type="ARBA" id="ARBA00031985"/>
    </source>
</evidence>
<dbReference type="InterPro" id="IPR003601">
    <property type="entry name" value="Topo_IA_2"/>
</dbReference>
<dbReference type="GO" id="GO:0043597">
    <property type="term" value="C:cytoplasmic replication fork"/>
    <property type="evidence" value="ECO:0007669"/>
    <property type="project" value="TreeGrafter"/>
</dbReference>
<dbReference type="SMART" id="SM00493">
    <property type="entry name" value="TOPRIM"/>
    <property type="match status" value="1"/>
</dbReference>
<protein>
    <recommendedName>
        <fullName evidence="3">DNA topoisomerase</fullName>
        <ecNumber evidence="3">5.6.2.1</ecNumber>
    </recommendedName>
    <alternativeName>
        <fullName evidence="12">Omega-protein</fullName>
    </alternativeName>
    <alternativeName>
        <fullName evidence="11">Relaxing enzyme</fullName>
    </alternativeName>
    <alternativeName>
        <fullName evidence="9">Swivelase</fullName>
    </alternativeName>
    <alternativeName>
        <fullName evidence="10">Untwisting enzyme</fullName>
    </alternativeName>
</protein>
<comment type="catalytic activity">
    <reaction evidence="1">
        <text>ATP-independent breakage of single-stranded DNA, followed by passage and rejoining.</text>
        <dbReference type="EC" id="5.6.2.1"/>
    </reaction>
</comment>
<dbReference type="GO" id="GO:0006265">
    <property type="term" value="P:DNA topological change"/>
    <property type="evidence" value="ECO:0007669"/>
    <property type="project" value="InterPro"/>
</dbReference>
<dbReference type="CDD" id="cd03362">
    <property type="entry name" value="TOPRIM_TopoIA_TopoIII"/>
    <property type="match status" value="1"/>
</dbReference>
<dbReference type="GO" id="GO:0046872">
    <property type="term" value="F:metal ion binding"/>
    <property type="evidence" value="ECO:0007669"/>
    <property type="project" value="UniProtKB-KW"/>
</dbReference>
<dbReference type="NCBIfam" id="TIGR01056">
    <property type="entry name" value="topB"/>
    <property type="match status" value="1"/>
</dbReference>
<evidence type="ECO:0000313" key="15">
    <source>
        <dbReference type="EMBL" id="AWX44798.1"/>
    </source>
</evidence>
<dbReference type="PROSITE" id="PS00396">
    <property type="entry name" value="TOPO_IA_1"/>
    <property type="match status" value="1"/>
</dbReference>
<dbReference type="CDD" id="cd00186">
    <property type="entry name" value="TOP1Ac"/>
    <property type="match status" value="1"/>
</dbReference>
<dbReference type="InterPro" id="IPR013824">
    <property type="entry name" value="Topo_IA_cen_sub1"/>
</dbReference>
<dbReference type="PROSITE" id="PS50880">
    <property type="entry name" value="TOPRIM"/>
    <property type="match status" value="1"/>
</dbReference>
<evidence type="ECO:0000256" key="7">
    <source>
        <dbReference type="ARBA" id="ARBA00023125"/>
    </source>
</evidence>
<evidence type="ECO:0000313" key="16">
    <source>
        <dbReference type="Proteomes" id="UP000248536"/>
    </source>
</evidence>
<dbReference type="InterPro" id="IPR013826">
    <property type="entry name" value="Topo_IA_cen_sub3"/>
</dbReference>
<dbReference type="InterPro" id="IPR023405">
    <property type="entry name" value="Topo_IA_core_domain"/>
</dbReference>
<dbReference type="InterPro" id="IPR006171">
    <property type="entry name" value="TOPRIM_dom"/>
</dbReference>
<dbReference type="RefSeq" id="WP_112378245.1">
    <property type="nucleotide sequence ID" value="NZ_CP030104.1"/>
</dbReference>
<dbReference type="SUPFAM" id="SSF56712">
    <property type="entry name" value="Prokaryotic type I DNA topoisomerase"/>
    <property type="match status" value="1"/>
</dbReference>
<dbReference type="SMART" id="SM00437">
    <property type="entry name" value="TOP1Ac"/>
    <property type="match status" value="1"/>
</dbReference>
<dbReference type="InterPro" id="IPR025589">
    <property type="entry name" value="Toprim_C_rpt"/>
</dbReference>
<evidence type="ECO:0000256" key="8">
    <source>
        <dbReference type="ARBA" id="ARBA00023235"/>
    </source>
</evidence>
<dbReference type="GO" id="GO:0003917">
    <property type="term" value="F:DNA topoisomerase type I (single strand cut, ATP-independent) activity"/>
    <property type="evidence" value="ECO:0007669"/>
    <property type="project" value="UniProtKB-EC"/>
</dbReference>
<keyword evidence="6" id="KW-0799">Topoisomerase</keyword>
<evidence type="ECO:0000256" key="12">
    <source>
        <dbReference type="ARBA" id="ARBA00032877"/>
    </source>
</evidence>
<keyword evidence="16" id="KW-1185">Reference proteome</keyword>
<dbReference type="InterPro" id="IPR034144">
    <property type="entry name" value="TOPRIM_TopoIII"/>
</dbReference>
<dbReference type="SMART" id="SM00436">
    <property type="entry name" value="TOP1Bc"/>
    <property type="match status" value="1"/>
</dbReference>
<dbReference type="GO" id="GO:0003677">
    <property type="term" value="F:DNA binding"/>
    <property type="evidence" value="ECO:0007669"/>
    <property type="project" value="UniProtKB-KW"/>
</dbReference>
<feature type="domain" description="Topo IA-type catalytic" evidence="14">
    <location>
        <begin position="151"/>
        <end position="586"/>
    </location>
</feature>
<dbReference type="NCBIfam" id="NF005829">
    <property type="entry name" value="PRK07726.1"/>
    <property type="match status" value="1"/>
</dbReference>
<dbReference type="InterPro" id="IPR005738">
    <property type="entry name" value="TopoIII"/>
</dbReference>
<dbReference type="OrthoDB" id="9803554at2"/>
<dbReference type="InterPro" id="IPR013825">
    <property type="entry name" value="Topo_IA_cen_sub2"/>
</dbReference>
<keyword evidence="7" id="KW-0238">DNA-binding</keyword>
<accession>A0A2Z4LTV8</accession>
<evidence type="ECO:0000256" key="4">
    <source>
        <dbReference type="ARBA" id="ARBA00022723"/>
    </source>
</evidence>
<dbReference type="InterPro" id="IPR013497">
    <property type="entry name" value="Topo_IA_cen"/>
</dbReference>
<dbReference type="Pfam" id="PF01751">
    <property type="entry name" value="Toprim"/>
    <property type="match status" value="1"/>
</dbReference>
<comment type="similarity">
    <text evidence="2">Belongs to the type IA topoisomerase family.</text>
</comment>
<dbReference type="EMBL" id="CP030104">
    <property type="protein sequence ID" value="AWX44798.1"/>
    <property type="molecule type" value="Genomic_DNA"/>
</dbReference>
<sequence>MKTVIAEKPSFAQAVAKVVGATARKDGYLEGNGYQVTWAIGHLVGLSMPQAYGFEKWSLDHLPINPDPFKLEVKNDPGIQKQFNVIKTLFENADEIIVATDAAREGELIYRYIQQLIKTPVGVPIKRLWASSNTDKAVEKALNELQPITNYDNLFYAAKARSEADWLVGINFTQGYTLASGKNKALSIGRVQTATLRLIVDRYLENSKFKSTPFFQPRVTLEHDETPFVLSCDKNFEDKGEASALVNGLKGSLSPGIRKEDKTTNEKSPLPFDLTTLQRQANSTFKYTGQRTLDIVQLLYERHKAVTYPRTDSRYLSEMQIDEVKEVLEGLQNFSINDVETNSLKKDLLNNVDKNKVFNDKKVSDHHAIIPTGEPIDLSTLKEDEKNIFLMITKGFLQTFLPDCVKINRKLSFDHQEHVFSATSFNIISSGWRVLYPEGEHSPMLPEIVEGEKKTISNVVVHEGSTKPKAIFTEASLYGYMETEGKLVQDKKLREALKEKGKGLGTPATRSGFVETLISRAYIERKGVKLMPTEIGVELINSLREISISSPEITAEWEYKLKLIEKGELDYEQFMREIRNYVNDIFPTLLESAKQIAKFQTPEEKARNVSFGNCPKCQSGEVRKGKKAFYCGNWNQEPKCDFTIWISSFNKKLSDKQVIELIKNGVTNKIKGFKSKTGKSYDAKLILDENKKVKLSFD</sequence>
<keyword evidence="4" id="KW-0479">Metal-binding</keyword>
<dbReference type="PROSITE" id="PS52039">
    <property type="entry name" value="TOPO_IA_2"/>
    <property type="match status" value="1"/>
</dbReference>
<dbReference type="Gene3D" id="3.40.50.140">
    <property type="match status" value="1"/>
</dbReference>
<evidence type="ECO:0000256" key="9">
    <source>
        <dbReference type="ARBA" id="ARBA00030003"/>
    </source>
</evidence>
<feature type="domain" description="Toprim" evidence="13">
    <location>
        <begin position="1"/>
        <end position="132"/>
    </location>
</feature>
<dbReference type="Pfam" id="PF01131">
    <property type="entry name" value="Topoisom_bac"/>
    <property type="match status" value="1"/>
</dbReference>
<evidence type="ECO:0000259" key="14">
    <source>
        <dbReference type="PROSITE" id="PS52039"/>
    </source>
</evidence>
<dbReference type="Gene3D" id="2.70.20.10">
    <property type="entry name" value="Topoisomerase I, domain 3"/>
    <property type="match status" value="1"/>
</dbReference>
<dbReference type="PANTHER" id="PTHR11390">
    <property type="entry name" value="PROKARYOTIC DNA TOPOISOMERASE"/>
    <property type="match status" value="1"/>
</dbReference>
<evidence type="ECO:0000256" key="1">
    <source>
        <dbReference type="ARBA" id="ARBA00000213"/>
    </source>
</evidence>
<evidence type="ECO:0000256" key="3">
    <source>
        <dbReference type="ARBA" id="ARBA00012891"/>
    </source>
</evidence>
<gene>
    <name evidence="15" type="primary">topB</name>
    <name evidence="15" type="ORF">HME9304_01803</name>
</gene>
<dbReference type="Pfam" id="PF13342">
    <property type="entry name" value="Toprim_Crpt"/>
    <property type="match status" value="1"/>
</dbReference>
<evidence type="ECO:0000256" key="6">
    <source>
        <dbReference type="ARBA" id="ARBA00023029"/>
    </source>
</evidence>
<reference evidence="15 16" key="1">
    <citation type="submission" date="2018-06" db="EMBL/GenBank/DDBJ databases">
        <title>Spongiibacterium sp. HME9304 Genome sequencing and assembly.</title>
        <authorList>
            <person name="Kang H."/>
            <person name="Kim H."/>
            <person name="Joh K."/>
        </authorList>
    </citation>
    <scope>NUCLEOTIDE SEQUENCE [LARGE SCALE GENOMIC DNA]</scope>
    <source>
        <strain evidence="15 16">HME9304</strain>
    </source>
</reference>
<dbReference type="PANTHER" id="PTHR11390:SF21">
    <property type="entry name" value="DNA TOPOISOMERASE 3-ALPHA"/>
    <property type="match status" value="1"/>
</dbReference>
<evidence type="ECO:0000256" key="5">
    <source>
        <dbReference type="ARBA" id="ARBA00022842"/>
    </source>
</evidence>
<organism evidence="15 16">
    <name type="scientific">Flagellimonas maritima</name>
    <dbReference type="NCBI Taxonomy" id="1383885"/>
    <lineage>
        <taxon>Bacteria</taxon>
        <taxon>Pseudomonadati</taxon>
        <taxon>Bacteroidota</taxon>
        <taxon>Flavobacteriia</taxon>
        <taxon>Flavobacteriales</taxon>
        <taxon>Flavobacteriaceae</taxon>
        <taxon>Flagellimonas</taxon>
    </lineage>
</organism>
<evidence type="ECO:0000256" key="11">
    <source>
        <dbReference type="ARBA" id="ARBA00032235"/>
    </source>
</evidence>
<evidence type="ECO:0000256" key="2">
    <source>
        <dbReference type="ARBA" id="ARBA00009446"/>
    </source>
</evidence>